<feature type="transmembrane region" description="Helical" evidence="1">
    <location>
        <begin position="230"/>
        <end position="253"/>
    </location>
</feature>
<dbReference type="Proteomes" id="UP000037822">
    <property type="component" value="Unassembled WGS sequence"/>
</dbReference>
<evidence type="ECO:0000256" key="1">
    <source>
        <dbReference type="SAM" id="Phobius"/>
    </source>
</evidence>
<name>A0A0N0M7C0_9HYPH</name>
<keyword evidence="3" id="KW-1185">Reference proteome</keyword>
<dbReference type="PATRIC" id="fig|1526658.3.peg.4837"/>
<protein>
    <recommendedName>
        <fullName evidence="4">Glycosyltransferase RgtA/B/C/D-like domain-containing protein</fullName>
    </recommendedName>
</protein>
<feature type="transmembrane region" description="Helical" evidence="1">
    <location>
        <begin position="185"/>
        <end position="210"/>
    </location>
</feature>
<proteinExistence type="predicted"/>
<keyword evidence="1" id="KW-1133">Transmembrane helix</keyword>
<evidence type="ECO:0008006" key="4">
    <source>
        <dbReference type="Google" id="ProtNLM"/>
    </source>
</evidence>
<feature type="transmembrane region" description="Helical" evidence="1">
    <location>
        <begin position="34"/>
        <end position="53"/>
    </location>
</feature>
<keyword evidence="1" id="KW-0812">Transmembrane</keyword>
<feature type="transmembrane region" description="Helical" evidence="1">
    <location>
        <begin position="320"/>
        <end position="337"/>
    </location>
</feature>
<keyword evidence="1" id="KW-0472">Membrane</keyword>
<evidence type="ECO:0000313" key="3">
    <source>
        <dbReference type="Proteomes" id="UP000037822"/>
    </source>
</evidence>
<gene>
    <name evidence="2" type="ORF">AE618_26465</name>
</gene>
<accession>A0A0N0M7C0</accession>
<comment type="caution">
    <text evidence="2">The sequence shown here is derived from an EMBL/GenBank/DDBJ whole genome shotgun (WGS) entry which is preliminary data.</text>
</comment>
<feature type="transmembrane region" description="Helical" evidence="1">
    <location>
        <begin position="60"/>
        <end position="77"/>
    </location>
</feature>
<dbReference type="EMBL" id="LGSZ01000095">
    <property type="protein sequence ID" value="KPH73773.1"/>
    <property type="molecule type" value="Genomic_DNA"/>
</dbReference>
<reference evidence="2 3" key="1">
    <citation type="submission" date="2015-07" db="EMBL/GenBank/DDBJ databases">
        <title>Whole genome sequencing of Bosea vaviloviae isolated from cave pool.</title>
        <authorList>
            <person name="Tan N.E.H."/>
            <person name="Lee Y.P."/>
            <person name="Gan H.M."/>
            <person name="Barton H."/>
            <person name="Savka M.A."/>
        </authorList>
    </citation>
    <scope>NUCLEOTIDE SEQUENCE [LARGE SCALE GENOMIC DNA]</scope>
    <source>
        <strain evidence="2 3">SD260</strain>
    </source>
</reference>
<feature type="transmembrane region" description="Helical" evidence="1">
    <location>
        <begin position="145"/>
        <end position="173"/>
    </location>
</feature>
<evidence type="ECO:0000313" key="2">
    <source>
        <dbReference type="EMBL" id="KPH73773.1"/>
    </source>
</evidence>
<feature type="transmembrane region" description="Helical" evidence="1">
    <location>
        <begin position="124"/>
        <end position="139"/>
    </location>
</feature>
<feature type="transmembrane region" description="Helical" evidence="1">
    <location>
        <begin position="89"/>
        <end position="112"/>
    </location>
</feature>
<sequence>MPLVLPLGPNNWDTLVYYDAIHRIRMGQTPSSDFFAPVGPLGYYLAAWLDSLFPRAQPMLLVNWALLPVLLPAMAVLTEHVASRSRSLALALLLPFLLFASVPINIQSIYAISGFDGYGHYNRHVALLLYVLVATLIFARDRRLLVGLVAWLMLALFLVKVTGAVSGALLVGYAVLAGRLRLRDAVLAAVLVLVPLVVLDLATGMVRAYLDDILTLLQLNSDSLSRRFLTVASLNLDVILPCLLLLGVLAYAASRERSRPSGSGLRAVADSRPGWLAIVLIAITAFETQNTGSLEFIGLWPVVLLIMVEWQARRDGLGRIVLLLCLAVVLPNTGAFIQRTARATLAAPVYERLDLRDLGPLGQVSANPDIRERAPIMLEHYAAHQAGYRDLVAHGQMPSHLLSSQIDHQATWLLELQQGLVAIRTWEASAGRRLNGVFTLDFVDALNRLLGREPPRDLAIGIDPMRTTPPLTKEALDALNGTDAILKPACPPTVTRAIIAAHFAPALEGRRRVVLSPCWEMYLKP</sequence>
<organism evidence="2 3">
    <name type="scientific">Bosea vaviloviae</name>
    <dbReference type="NCBI Taxonomy" id="1526658"/>
    <lineage>
        <taxon>Bacteria</taxon>
        <taxon>Pseudomonadati</taxon>
        <taxon>Pseudomonadota</taxon>
        <taxon>Alphaproteobacteria</taxon>
        <taxon>Hyphomicrobiales</taxon>
        <taxon>Boseaceae</taxon>
        <taxon>Bosea</taxon>
    </lineage>
</organism>
<dbReference type="AlphaFoldDB" id="A0A0N0M7C0"/>